<proteinExistence type="predicted"/>
<feature type="transmembrane region" description="Helical" evidence="1">
    <location>
        <begin position="135"/>
        <end position="155"/>
    </location>
</feature>
<keyword evidence="1" id="KW-1133">Transmembrane helix</keyword>
<keyword evidence="1" id="KW-0472">Membrane</keyword>
<reference evidence="2 3" key="1">
    <citation type="submission" date="2015-04" db="EMBL/GenBank/DDBJ databases">
        <title>Taxonomic description and genome sequence of Salinicoccus sediminis sp. nov., a novel hyper halotolerant bacterium isolated from marine sediment.</title>
        <authorList>
            <person name="Mathan Kumar R."/>
            <person name="Kaur G."/>
            <person name="Kumar N."/>
            <person name="Kumar A."/>
            <person name="Singh N.K."/>
            <person name="Kaur N."/>
            <person name="Mayilraj S."/>
        </authorList>
    </citation>
    <scope>NUCLEOTIDE SEQUENCE [LARGE SCALE GENOMIC DNA]</scope>
    <source>
        <strain evidence="2 3">SV-16</strain>
    </source>
</reference>
<dbReference type="PATRIC" id="fig|1432562.3.peg.1280"/>
<dbReference type="OrthoDB" id="1913432at2"/>
<dbReference type="EMBL" id="LAYZ01000003">
    <property type="protein sequence ID" value="KKK34669.1"/>
    <property type="molecule type" value="Genomic_DNA"/>
</dbReference>
<feature type="transmembrane region" description="Helical" evidence="1">
    <location>
        <begin position="175"/>
        <end position="199"/>
    </location>
</feature>
<accession>A0A0M2SIZ4</accession>
<evidence type="ECO:0000256" key="1">
    <source>
        <dbReference type="SAM" id="Phobius"/>
    </source>
</evidence>
<dbReference type="AlphaFoldDB" id="A0A0M2SIZ4"/>
<feature type="transmembrane region" description="Helical" evidence="1">
    <location>
        <begin position="21"/>
        <end position="49"/>
    </location>
</feature>
<keyword evidence="1" id="KW-0812">Transmembrane</keyword>
<dbReference type="PANTHER" id="PTHR41309">
    <property type="entry name" value="MEMBRANE PROTEIN-RELATED"/>
    <property type="match status" value="1"/>
</dbReference>
<dbReference type="Pfam" id="PF13346">
    <property type="entry name" value="ABC2_membrane_5"/>
    <property type="match status" value="1"/>
</dbReference>
<protein>
    <recommendedName>
        <fullName evidence="4">ABC-2 transporter permease</fullName>
    </recommendedName>
</protein>
<evidence type="ECO:0008006" key="4">
    <source>
        <dbReference type="Google" id="ProtNLM"/>
    </source>
</evidence>
<feature type="transmembrane region" description="Helical" evidence="1">
    <location>
        <begin position="108"/>
        <end position="129"/>
    </location>
</feature>
<evidence type="ECO:0000313" key="3">
    <source>
        <dbReference type="Proteomes" id="UP000034287"/>
    </source>
</evidence>
<dbReference type="InterPro" id="IPR025699">
    <property type="entry name" value="ABC2_memb-like"/>
</dbReference>
<dbReference type="RefSeq" id="WP_046514579.1">
    <property type="nucleotide sequence ID" value="NZ_LAYZ01000003.1"/>
</dbReference>
<name>A0A0M2SIZ4_9STAP</name>
<sequence length="204" mass="23374">MELINVIYLLRRDLILQKRLLWLYIPFILIFVYSLSSPSLIYTLAALYIPYNALAYDEQVNSDKLLNSLPYTRLEITLYRYLGTLVYTFVSVILVSLILVLFNKSFSLLDIVIGISFFLIIAAFTYPLFQIFKQGNIATIIIVAFVLSVGLLSTFSEQMIEFGNLFLNSSVSNALLFSALLLSVLVIYFGSWVLTYSIYKNKDF</sequence>
<dbReference type="Proteomes" id="UP000034287">
    <property type="component" value="Unassembled WGS sequence"/>
</dbReference>
<dbReference type="PANTHER" id="PTHR41309:SF2">
    <property type="entry name" value="MEMBRANE PROTEIN"/>
    <property type="match status" value="1"/>
</dbReference>
<dbReference type="STRING" id="1432562.WN59_06425"/>
<feature type="transmembrane region" description="Helical" evidence="1">
    <location>
        <begin position="78"/>
        <end position="101"/>
    </location>
</feature>
<organism evidence="2 3">
    <name type="scientific">Salinicoccus sediminis</name>
    <dbReference type="NCBI Taxonomy" id="1432562"/>
    <lineage>
        <taxon>Bacteria</taxon>
        <taxon>Bacillati</taxon>
        <taxon>Bacillota</taxon>
        <taxon>Bacilli</taxon>
        <taxon>Bacillales</taxon>
        <taxon>Staphylococcaceae</taxon>
        <taxon>Salinicoccus</taxon>
    </lineage>
</organism>
<comment type="caution">
    <text evidence="2">The sequence shown here is derived from an EMBL/GenBank/DDBJ whole genome shotgun (WGS) entry which is preliminary data.</text>
</comment>
<evidence type="ECO:0000313" key="2">
    <source>
        <dbReference type="EMBL" id="KKK34669.1"/>
    </source>
</evidence>
<gene>
    <name evidence="2" type="ORF">WN59_06425</name>
</gene>
<keyword evidence="3" id="KW-1185">Reference proteome</keyword>